<keyword evidence="1" id="KW-1133">Transmembrane helix</keyword>
<gene>
    <name evidence="3" type="ORF">FEM48_Zijuj07G0002000</name>
</gene>
<organism evidence="3 4">
    <name type="scientific">Ziziphus jujuba var. spinosa</name>
    <dbReference type="NCBI Taxonomy" id="714518"/>
    <lineage>
        <taxon>Eukaryota</taxon>
        <taxon>Viridiplantae</taxon>
        <taxon>Streptophyta</taxon>
        <taxon>Embryophyta</taxon>
        <taxon>Tracheophyta</taxon>
        <taxon>Spermatophyta</taxon>
        <taxon>Magnoliopsida</taxon>
        <taxon>eudicotyledons</taxon>
        <taxon>Gunneridae</taxon>
        <taxon>Pentapetalae</taxon>
        <taxon>rosids</taxon>
        <taxon>fabids</taxon>
        <taxon>Rosales</taxon>
        <taxon>Rhamnaceae</taxon>
        <taxon>Paliureae</taxon>
        <taxon>Ziziphus</taxon>
    </lineage>
</organism>
<sequence>MHVIPQICLAPDQEVTALSVFARTPSAFSDESQSSGMFNRFARLCRRKSNHSDHALQIVKEFLKFDEEAQIFDTREAEKSLFIDAEVGIVDFIIKLIELNPNLLWTTDDEKGSFFHVAVQHRQEKIFSLLLELGGIKEEVAKIIPTAYKDMKNSDGKTAQALFIETHKELREEGEKWMKEAAQSSTIVATLIAGAIFAATFSVPGGFDSTSGQPSLIKNKLFVFFSIAETIGLFSSSASILMFLSILTSRYAQNDFLKYVKNHIIQLISAGIGMTLLMRKKLN</sequence>
<feature type="transmembrane region" description="Helical" evidence="1">
    <location>
        <begin position="181"/>
        <end position="201"/>
    </location>
</feature>
<feature type="transmembrane region" description="Helical" evidence="1">
    <location>
        <begin position="221"/>
        <end position="247"/>
    </location>
</feature>
<comment type="caution">
    <text evidence="3">The sequence shown here is derived from an EMBL/GenBank/DDBJ whole genome shotgun (WGS) entry which is preliminary data.</text>
</comment>
<dbReference type="Proteomes" id="UP000813462">
    <property type="component" value="Unassembled WGS sequence"/>
</dbReference>
<dbReference type="EMBL" id="JAEACU010000007">
    <property type="protein sequence ID" value="KAH7521143.1"/>
    <property type="molecule type" value="Genomic_DNA"/>
</dbReference>
<evidence type="ECO:0000313" key="4">
    <source>
        <dbReference type="Proteomes" id="UP000813462"/>
    </source>
</evidence>
<proteinExistence type="predicted"/>
<evidence type="ECO:0000256" key="1">
    <source>
        <dbReference type="SAM" id="Phobius"/>
    </source>
</evidence>
<dbReference type="AlphaFoldDB" id="A0A978V1B0"/>
<dbReference type="InterPro" id="IPR026961">
    <property type="entry name" value="PGG_dom"/>
</dbReference>
<feature type="domain" description="PGG" evidence="2">
    <location>
        <begin position="175"/>
        <end position="262"/>
    </location>
</feature>
<evidence type="ECO:0000259" key="2">
    <source>
        <dbReference type="Pfam" id="PF13962"/>
    </source>
</evidence>
<keyword evidence="1" id="KW-0472">Membrane</keyword>
<keyword evidence="1" id="KW-0812">Transmembrane</keyword>
<dbReference type="PANTHER" id="PTHR24177">
    <property type="entry name" value="CASKIN"/>
    <property type="match status" value="1"/>
</dbReference>
<protein>
    <recommendedName>
        <fullName evidence="2">PGG domain-containing protein</fullName>
    </recommendedName>
</protein>
<dbReference type="GO" id="GO:0016020">
    <property type="term" value="C:membrane"/>
    <property type="evidence" value="ECO:0007669"/>
    <property type="project" value="TreeGrafter"/>
</dbReference>
<dbReference type="PANTHER" id="PTHR24177:SF292">
    <property type="entry name" value="ANKYRIN REPEAT FAMILY PROTEIN-RELATED"/>
    <property type="match status" value="1"/>
</dbReference>
<reference evidence="3" key="1">
    <citation type="journal article" date="2021" name="Front. Plant Sci.">
        <title>Chromosome-Scale Genome Assembly for Chinese Sour Jujube and Insights Into Its Genome Evolution and Domestication Signature.</title>
        <authorList>
            <person name="Shen L.-Y."/>
            <person name="Luo H."/>
            <person name="Wang X.-L."/>
            <person name="Wang X.-M."/>
            <person name="Qiu X.-J."/>
            <person name="Liu H."/>
            <person name="Zhou S.-S."/>
            <person name="Jia K.-H."/>
            <person name="Nie S."/>
            <person name="Bao Y.-T."/>
            <person name="Zhang R.-G."/>
            <person name="Yun Q.-Z."/>
            <person name="Chai Y.-H."/>
            <person name="Lu J.-Y."/>
            <person name="Li Y."/>
            <person name="Zhao S.-W."/>
            <person name="Mao J.-F."/>
            <person name="Jia S.-G."/>
            <person name="Mao Y.-M."/>
        </authorList>
    </citation>
    <scope>NUCLEOTIDE SEQUENCE</scope>
    <source>
        <strain evidence="3">AT0</strain>
        <tissue evidence="3">Leaf</tissue>
    </source>
</reference>
<dbReference type="Pfam" id="PF13962">
    <property type="entry name" value="PGG"/>
    <property type="match status" value="1"/>
</dbReference>
<evidence type="ECO:0000313" key="3">
    <source>
        <dbReference type="EMBL" id="KAH7521143.1"/>
    </source>
</evidence>
<name>A0A978V1B0_ZIZJJ</name>
<accession>A0A978V1B0</accession>